<protein>
    <submittedName>
        <fullName evidence="2">Glycosyl transferase family 28</fullName>
    </submittedName>
</protein>
<dbReference type="Gene3D" id="3.40.50.2000">
    <property type="entry name" value="Glycogen Phosphorylase B"/>
    <property type="match status" value="1"/>
</dbReference>
<accession>A0A9X2XXT5</accession>
<dbReference type="EMBL" id="JAOTIF010000014">
    <property type="protein sequence ID" value="MCU7550726.1"/>
    <property type="molecule type" value="Genomic_DNA"/>
</dbReference>
<dbReference type="Proteomes" id="UP001155483">
    <property type="component" value="Unassembled WGS sequence"/>
</dbReference>
<evidence type="ECO:0000313" key="3">
    <source>
        <dbReference type="Proteomes" id="UP001155483"/>
    </source>
</evidence>
<name>A0A9X2XXT5_9BACT</name>
<reference evidence="2" key="2">
    <citation type="submission" date="2023-04" db="EMBL/GenBank/DDBJ databases">
        <title>Paracnuella aquatica gen. nov., sp. nov., a member of the family Chitinophagaceae isolated from a hot spring.</title>
        <authorList>
            <person name="Wang C."/>
        </authorList>
    </citation>
    <scope>NUCLEOTIDE SEQUENCE</scope>
    <source>
        <strain evidence="2">LB-8</strain>
    </source>
</reference>
<sequence length="357" mass="41047">MLAPLDWGLGHATRCIPLIDRLLKDGHEVYLAGDGRIKTLLLQEFPNLHFLSLKGYDVYYARTKKGLLFTMLQQVPKILKAIRYEHHWLDDAMKKYHFDMVISDNRYGLYHPDAYSIFITHQLLIRAPYRWMEQMLQRINYRLINKFDECWVPDQEQPPYLAGELAHPSLLPRIRVKYIGPLSRFHHDNSIEAGQHLLILLSGPEPQRSILEQNILSQLEGIVGNVLMVRGVPGEDRIPVAAPHVVIKNHLPADQMKDALLQASMVISRCGYSTVMDLMAVRKKSILIPTPGQTEQEYLARHLMEQHLALCIPQDTFNLQAALSLASSFPYQTCVFDWDQDKFENIIGDMGRINDSN</sequence>
<dbReference type="AlphaFoldDB" id="A0A9X2XXT5"/>
<dbReference type="SUPFAM" id="SSF53756">
    <property type="entry name" value="UDP-Glycosyltransferase/glycogen phosphorylase"/>
    <property type="match status" value="1"/>
</dbReference>
<evidence type="ECO:0000313" key="2">
    <source>
        <dbReference type="EMBL" id="MCU7550726.1"/>
    </source>
</evidence>
<reference evidence="2" key="1">
    <citation type="submission" date="2022-09" db="EMBL/GenBank/DDBJ databases">
        <authorList>
            <person name="Yuan C."/>
            <person name="Ke Z."/>
        </authorList>
    </citation>
    <scope>NUCLEOTIDE SEQUENCE</scope>
    <source>
        <strain evidence="2">LB-8</strain>
    </source>
</reference>
<dbReference type="GO" id="GO:0016758">
    <property type="term" value="F:hexosyltransferase activity"/>
    <property type="evidence" value="ECO:0007669"/>
    <property type="project" value="InterPro"/>
</dbReference>
<evidence type="ECO:0000259" key="1">
    <source>
        <dbReference type="Pfam" id="PF04101"/>
    </source>
</evidence>
<dbReference type="PANTHER" id="PTHR21015">
    <property type="entry name" value="UDP-N-ACETYLGLUCOSAMINE--N-ACETYLMURAMYL-(PENTAPEPTIDE) PYROPHOSPHORYL-UNDECAPRENOL N-ACETYLGLUCOSAMINE TRANSFERASE 1"/>
    <property type="match status" value="1"/>
</dbReference>
<keyword evidence="3" id="KW-1185">Reference proteome</keyword>
<dbReference type="RefSeq" id="WP_279298164.1">
    <property type="nucleotide sequence ID" value="NZ_JAOTIF010000014.1"/>
</dbReference>
<dbReference type="Pfam" id="PF13528">
    <property type="entry name" value="Glyco_trans_1_3"/>
    <property type="match status" value="1"/>
</dbReference>
<organism evidence="2 3">
    <name type="scientific">Paraflavisolibacter caeni</name>
    <dbReference type="NCBI Taxonomy" id="2982496"/>
    <lineage>
        <taxon>Bacteria</taxon>
        <taxon>Pseudomonadati</taxon>
        <taxon>Bacteroidota</taxon>
        <taxon>Chitinophagia</taxon>
        <taxon>Chitinophagales</taxon>
        <taxon>Chitinophagaceae</taxon>
        <taxon>Paraflavisolibacter</taxon>
    </lineage>
</organism>
<comment type="caution">
    <text evidence="2">The sequence shown here is derived from an EMBL/GenBank/DDBJ whole genome shotgun (WGS) entry which is preliminary data.</text>
</comment>
<proteinExistence type="predicted"/>
<feature type="domain" description="Glycosyl transferase family 28 C-terminal" evidence="1">
    <location>
        <begin position="254"/>
        <end position="321"/>
    </location>
</feature>
<dbReference type="PANTHER" id="PTHR21015:SF22">
    <property type="entry name" value="GLYCOSYLTRANSFERASE"/>
    <property type="match status" value="1"/>
</dbReference>
<dbReference type="Pfam" id="PF04101">
    <property type="entry name" value="Glyco_tran_28_C"/>
    <property type="match status" value="1"/>
</dbReference>
<keyword evidence="2" id="KW-0808">Transferase</keyword>
<dbReference type="InterPro" id="IPR007235">
    <property type="entry name" value="Glyco_trans_28_C"/>
</dbReference>
<gene>
    <name evidence="2" type="ORF">OCK74_16530</name>
</gene>